<dbReference type="PANTHER" id="PTHR21581:SF6">
    <property type="entry name" value="TRAFFICKING PROTEIN PARTICLE COMPLEX SUBUNIT 12"/>
    <property type="match status" value="1"/>
</dbReference>
<dbReference type="GO" id="GO:0009002">
    <property type="term" value="F:serine-type D-Ala-D-Ala carboxypeptidase activity"/>
    <property type="evidence" value="ECO:0007669"/>
    <property type="project" value="InterPro"/>
</dbReference>
<feature type="region of interest" description="Disordered" evidence="10">
    <location>
        <begin position="341"/>
        <end position="384"/>
    </location>
</feature>
<keyword evidence="6" id="KW-0961">Cell wall biogenesis/degradation</keyword>
<keyword evidence="13" id="KW-0121">Carboxypeptidase</keyword>
<evidence type="ECO:0000256" key="2">
    <source>
        <dbReference type="ARBA" id="ARBA00022729"/>
    </source>
</evidence>
<dbReference type="InterPro" id="IPR018044">
    <property type="entry name" value="Peptidase_S11"/>
</dbReference>
<dbReference type="InterPro" id="IPR012338">
    <property type="entry name" value="Beta-lactam/transpept-like"/>
</dbReference>
<comment type="similarity">
    <text evidence="1 9">Belongs to the peptidase S11 family.</text>
</comment>
<evidence type="ECO:0000256" key="10">
    <source>
        <dbReference type="SAM" id="MobiDB-lite"/>
    </source>
</evidence>
<dbReference type="GO" id="GO:0071555">
    <property type="term" value="P:cell wall organization"/>
    <property type="evidence" value="ECO:0007669"/>
    <property type="project" value="UniProtKB-KW"/>
</dbReference>
<keyword evidence="14" id="KW-1185">Reference proteome</keyword>
<feature type="active site" evidence="7">
    <location>
        <position position="115"/>
    </location>
</feature>
<keyword evidence="4" id="KW-0133">Cell shape</keyword>
<gene>
    <name evidence="13" type="ORF">GCM10007989_22460</name>
</gene>
<dbReference type="Proteomes" id="UP000646579">
    <property type="component" value="Unassembled WGS sequence"/>
</dbReference>
<feature type="active site" description="Acyl-ester intermediate" evidence="7">
    <location>
        <position position="55"/>
    </location>
</feature>
<evidence type="ECO:0000313" key="14">
    <source>
        <dbReference type="Proteomes" id="UP000646579"/>
    </source>
</evidence>
<evidence type="ECO:0000256" key="6">
    <source>
        <dbReference type="ARBA" id="ARBA00023316"/>
    </source>
</evidence>
<evidence type="ECO:0000256" key="4">
    <source>
        <dbReference type="ARBA" id="ARBA00022960"/>
    </source>
</evidence>
<feature type="signal peptide" evidence="11">
    <location>
        <begin position="1"/>
        <end position="28"/>
    </location>
</feature>
<name>A0A918S8G5_9HYPH</name>
<dbReference type="Gene3D" id="3.40.710.10">
    <property type="entry name" value="DD-peptidase/beta-lactamase superfamily"/>
    <property type="match status" value="1"/>
</dbReference>
<evidence type="ECO:0000256" key="3">
    <source>
        <dbReference type="ARBA" id="ARBA00022801"/>
    </source>
</evidence>
<sequence>MSLVRRMRSLLAICLVALVTMLTVQAHATPKLVVDMDTLEVLYAEDAGATWHPASLTKLMTAFVAFEQIALGKVSLDTPVILSANAVAKPPSKTGLPVATAMTLQDALYVLLVKSANDMAVAVAETVGGNEASFVALMNDAASRMGLSATHFVNPHGLHDARQTTSARDMAVLTLYILQTYPQYAPIFATKEVRVGKYVYETHNELLSQFRGATGMKTGFVCASGLNMVATAQRGGRNLLAVVLGGSSARDRNERAAQLLTQGFNGQLSGTGASVLSISNSGGAPVDMRPRICGAEAKAYVAAQEAAFPMGLEGQPSFLDADVAAASYVATNMGRIREGIPLPRPRPMHIATRPAQGPQVADVSAQPDLGASAPVPIPRPRPVR</sequence>
<evidence type="ECO:0000256" key="8">
    <source>
        <dbReference type="PIRSR" id="PIRSR618044-2"/>
    </source>
</evidence>
<evidence type="ECO:0000256" key="11">
    <source>
        <dbReference type="SAM" id="SignalP"/>
    </source>
</evidence>
<keyword evidence="13" id="KW-0645">Protease</keyword>
<dbReference type="EMBL" id="BMZE01000002">
    <property type="protein sequence ID" value="GHA26207.1"/>
    <property type="molecule type" value="Genomic_DNA"/>
</dbReference>
<evidence type="ECO:0000256" key="9">
    <source>
        <dbReference type="RuleBase" id="RU004016"/>
    </source>
</evidence>
<dbReference type="RefSeq" id="WP_189425763.1">
    <property type="nucleotide sequence ID" value="NZ_BMZE01000002.1"/>
</dbReference>
<evidence type="ECO:0000259" key="12">
    <source>
        <dbReference type="Pfam" id="PF00768"/>
    </source>
</evidence>
<accession>A0A918S8G5</accession>
<feature type="chain" id="PRO_5036858573" evidence="11">
    <location>
        <begin position="29"/>
        <end position="384"/>
    </location>
</feature>
<proteinExistence type="inferred from homology"/>
<dbReference type="PRINTS" id="PR00725">
    <property type="entry name" value="DADACBPTASE1"/>
</dbReference>
<protein>
    <submittedName>
        <fullName evidence="13">D-alanyl-D-alanine carboxypeptidase</fullName>
    </submittedName>
</protein>
<evidence type="ECO:0000256" key="7">
    <source>
        <dbReference type="PIRSR" id="PIRSR618044-1"/>
    </source>
</evidence>
<evidence type="ECO:0000256" key="1">
    <source>
        <dbReference type="ARBA" id="ARBA00007164"/>
    </source>
</evidence>
<dbReference type="AlphaFoldDB" id="A0A918S8G5"/>
<keyword evidence="5" id="KW-0573">Peptidoglycan synthesis</keyword>
<organism evidence="13 14">
    <name type="scientific">Devosia pacifica</name>
    <dbReference type="NCBI Taxonomy" id="1335967"/>
    <lineage>
        <taxon>Bacteria</taxon>
        <taxon>Pseudomonadati</taxon>
        <taxon>Pseudomonadota</taxon>
        <taxon>Alphaproteobacteria</taxon>
        <taxon>Hyphomicrobiales</taxon>
        <taxon>Devosiaceae</taxon>
        <taxon>Devosia</taxon>
    </lineage>
</organism>
<dbReference type="GO" id="GO:0008360">
    <property type="term" value="P:regulation of cell shape"/>
    <property type="evidence" value="ECO:0007669"/>
    <property type="project" value="UniProtKB-KW"/>
</dbReference>
<feature type="binding site" evidence="8">
    <location>
        <position position="217"/>
    </location>
    <ligand>
        <name>substrate</name>
    </ligand>
</feature>
<reference evidence="13" key="2">
    <citation type="submission" date="2020-09" db="EMBL/GenBank/DDBJ databases">
        <authorList>
            <person name="Sun Q."/>
            <person name="Kim S."/>
        </authorList>
    </citation>
    <scope>NUCLEOTIDE SEQUENCE</scope>
    <source>
        <strain evidence="13">KCTC 32437</strain>
    </source>
</reference>
<feature type="active site" description="Proton acceptor" evidence="7">
    <location>
        <position position="58"/>
    </location>
</feature>
<keyword evidence="3" id="KW-0378">Hydrolase</keyword>
<reference evidence="13" key="1">
    <citation type="journal article" date="2014" name="Int. J. Syst. Evol. Microbiol.">
        <title>Complete genome sequence of Corynebacterium casei LMG S-19264T (=DSM 44701T), isolated from a smear-ripened cheese.</title>
        <authorList>
            <consortium name="US DOE Joint Genome Institute (JGI-PGF)"/>
            <person name="Walter F."/>
            <person name="Albersmeier A."/>
            <person name="Kalinowski J."/>
            <person name="Ruckert C."/>
        </authorList>
    </citation>
    <scope>NUCLEOTIDE SEQUENCE</scope>
    <source>
        <strain evidence="13">KCTC 32437</strain>
    </source>
</reference>
<evidence type="ECO:0000313" key="13">
    <source>
        <dbReference type="EMBL" id="GHA26207.1"/>
    </source>
</evidence>
<evidence type="ECO:0000256" key="5">
    <source>
        <dbReference type="ARBA" id="ARBA00022984"/>
    </source>
</evidence>
<dbReference type="GO" id="GO:0006508">
    <property type="term" value="P:proteolysis"/>
    <property type="evidence" value="ECO:0007669"/>
    <property type="project" value="InterPro"/>
</dbReference>
<feature type="domain" description="Peptidase S11 D-alanyl-D-alanine carboxypeptidase A N-terminal" evidence="12">
    <location>
        <begin position="25"/>
        <end position="247"/>
    </location>
</feature>
<keyword evidence="2 11" id="KW-0732">Signal</keyword>
<dbReference type="PANTHER" id="PTHR21581">
    <property type="entry name" value="D-ALANYL-D-ALANINE CARBOXYPEPTIDASE"/>
    <property type="match status" value="1"/>
</dbReference>
<feature type="compositionally biased region" description="Pro residues" evidence="10">
    <location>
        <begin position="375"/>
        <end position="384"/>
    </location>
</feature>
<dbReference type="Pfam" id="PF00768">
    <property type="entry name" value="Peptidase_S11"/>
    <property type="match status" value="1"/>
</dbReference>
<dbReference type="InterPro" id="IPR001967">
    <property type="entry name" value="Peptidase_S11_N"/>
</dbReference>
<dbReference type="GO" id="GO:0009252">
    <property type="term" value="P:peptidoglycan biosynthetic process"/>
    <property type="evidence" value="ECO:0007669"/>
    <property type="project" value="UniProtKB-KW"/>
</dbReference>
<comment type="caution">
    <text evidence="13">The sequence shown here is derived from an EMBL/GenBank/DDBJ whole genome shotgun (WGS) entry which is preliminary data.</text>
</comment>
<dbReference type="SUPFAM" id="SSF56601">
    <property type="entry name" value="beta-lactamase/transpeptidase-like"/>
    <property type="match status" value="1"/>
</dbReference>